<proteinExistence type="inferred from homology"/>
<sequence>MPDTYNVVSTRTFAAPAGEVWRAWQDPEHIKRWWGPHGFTVPVADLDFRVGGTSLVGMRAPAEYGGQDMFNTWTYRRIEPTSLLEFDLAFTDASGTRVASPPGVPNDVRHVITFVPGTDGRTMLTVTEFGYADEQARDMSKAGLEQCLDKMTDLLES</sequence>
<organism evidence="3 4">
    <name type="scientific">Rhodococcus coprophilus</name>
    <dbReference type="NCBI Taxonomy" id="38310"/>
    <lineage>
        <taxon>Bacteria</taxon>
        <taxon>Bacillati</taxon>
        <taxon>Actinomycetota</taxon>
        <taxon>Actinomycetes</taxon>
        <taxon>Mycobacteriales</taxon>
        <taxon>Nocardiaceae</taxon>
        <taxon>Rhodococcus</taxon>
    </lineage>
</organism>
<evidence type="ECO:0000256" key="1">
    <source>
        <dbReference type="ARBA" id="ARBA00006817"/>
    </source>
</evidence>
<dbReference type="Pfam" id="PF08327">
    <property type="entry name" value="AHSA1"/>
    <property type="match status" value="1"/>
</dbReference>
<dbReference type="AlphaFoldDB" id="A0A2X4UVQ6"/>
<accession>A0A2X4UVQ6</accession>
<gene>
    <name evidence="3" type="ORF">NCTC10994_04003</name>
</gene>
<protein>
    <submittedName>
        <fullName evidence="3">Activator of Hsp90 ATPase homolog 1-like protein</fullName>
    </submittedName>
</protein>
<dbReference type="InterPro" id="IPR023393">
    <property type="entry name" value="START-like_dom_sf"/>
</dbReference>
<feature type="domain" description="Activator of Hsp90 ATPase homologue 1/2-like C-terminal" evidence="2">
    <location>
        <begin position="15"/>
        <end position="156"/>
    </location>
</feature>
<dbReference type="EMBL" id="LS483468">
    <property type="protein sequence ID" value="SQI38762.1"/>
    <property type="molecule type" value="Genomic_DNA"/>
</dbReference>
<evidence type="ECO:0000259" key="2">
    <source>
        <dbReference type="Pfam" id="PF08327"/>
    </source>
</evidence>
<evidence type="ECO:0000313" key="4">
    <source>
        <dbReference type="Proteomes" id="UP000249091"/>
    </source>
</evidence>
<dbReference type="SUPFAM" id="SSF55961">
    <property type="entry name" value="Bet v1-like"/>
    <property type="match status" value="1"/>
</dbReference>
<keyword evidence="4" id="KW-1185">Reference proteome</keyword>
<name>A0A2X4UVQ6_9NOCA</name>
<reference evidence="3 4" key="1">
    <citation type="submission" date="2018-06" db="EMBL/GenBank/DDBJ databases">
        <authorList>
            <consortium name="Pathogen Informatics"/>
            <person name="Doyle S."/>
        </authorList>
    </citation>
    <scope>NUCLEOTIDE SEQUENCE [LARGE SCALE GENOMIC DNA]</scope>
    <source>
        <strain evidence="3 4">NCTC10994</strain>
    </source>
</reference>
<dbReference type="Gene3D" id="3.30.530.20">
    <property type="match status" value="1"/>
</dbReference>
<evidence type="ECO:0000313" key="3">
    <source>
        <dbReference type="EMBL" id="SQI38762.1"/>
    </source>
</evidence>
<dbReference type="InterPro" id="IPR013538">
    <property type="entry name" value="ASHA1/2-like_C"/>
</dbReference>
<comment type="similarity">
    <text evidence="1">Belongs to the AHA1 family.</text>
</comment>
<dbReference type="KEGG" id="rcr:NCTC10994_04003"/>
<dbReference type="RefSeq" id="WP_072699381.1">
    <property type="nucleotide sequence ID" value="NZ_JAFBBL010000001.1"/>
</dbReference>
<dbReference type="Proteomes" id="UP000249091">
    <property type="component" value="Chromosome 1"/>
</dbReference>
<dbReference type="STRING" id="1219011.GCA_001895045_01405"/>